<dbReference type="EMBL" id="JAKZMM010000090">
    <property type="protein sequence ID" value="MCJ2382466.1"/>
    <property type="molecule type" value="Genomic_DNA"/>
</dbReference>
<dbReference type="Pfam" id="PF15869">
    <property type="entry name" value="TolB_like"/>
    <property type="match status" value="1"/>
</dbReference>
<evidence type="ECO:0000313" key="2">
    <source>
        <dbReference type="Proteomes" id="UP001165444"/>
    </source>
</evidence>
<protein>
    <submittedName>
        <fullName evidence="1">TolB-like 6-bladed beta-propeller domain-containing protein</fullName>
    </submittedName>
</protein>
<sequence>MNYTYGLLLVFIAFISCNTRNKENLPSDLEVLDSAKIEQEVKLPPLTTENIEYNNEETFGEVIELEGKRIIPNDSFIFQPREPKIIVKGNRLVMKVFSYGKDAHPFLIFNYPEMTFFKAKGIVGPGPDEFRFPNIIPTEDSMLLCYLFEATNEKLYQLDLNGNIIPYPFKLQASKQNISQKTDIYNLRNNDFIYVDESPTGRSIIHTYQDHDSVYNQEIYSLQLNPNMKSSYAYIGDFIINPEQDRMVYIYKYFKALKFMNMDASSVKTINYNLKEFDSKTLRLADGLDKNITYYWGIMGGKDFVYCAYSGRTPIDVAKEKQKGNTYIYIEQYDWNGNPIKKYKLKDFFGKVYVDEERKTILGINPDYDDPFVEFQIPE</sequence>
<organism evidence="1 2">
    <name type="scientific">Parabacteroides faecalis</name>
    <dbReference type="NCBI Taxonomy" id="2924040"/>
    <lineage>
        <taxon>Bacteria</taxon>
        <taxon>Pseudomonadati</taxon>
        <taxon>Bacteroidota</taxon>
        <taxon>Bacteroidia</taxon>
        <taxon>Bacteroidales</taxon>
        <taxon>Tannerellaceae</taxon>
        <taxon>Parabacteroides</taxon>
    </lineage>
</organism>
<reference evidence="1 2" key="1">
    <citation type="submission" date="2022-03" db="EMBL/GenBank/DDBJ databases">
        <title>Parabacteroides sp. nov. isolated from swine feces.</title>
        <authorList>
            <person name="Bak J.E."/>
        </authorList>
    </citation>
    <scope>NUCLEOTIDE SEQUENCE [LARGE SCALE GENOMIC DNA]</scope>
    <source>
        <strain evidence="1 2">AGMB00274</strain>
    </source>
</reference>
<keyword evidence="2" id="KW-1185">Reference proteome</keyword>
<evidence type="ECO:0000313" key="1">
    <source>
        <dbReference type="EMBL" id="MCJ2382466.1"/>
    </source>
</evidence>
<proteinExistence type="predicted"/>
<gene>
    <name evidence="1" type="ORF">MUN53_17980</name>
</gene>
<dbReference type="RefSeq" id="WP_243326782.1">
    <property type="nucleotide sequence ID" value="NZ_JAKZMM010000090.1"/>
</dbReference>
<dbReference type="Proteomes" id="UP001165444">
    <property type="component" value="Unassembled WGS sequence"/>
</dbReference>
<accession>A0ABT0C630</accession>
<comment type="caution">
    <text evidence="1">The sequence shown here is derived from an EMBL/GenBank/DDBJ whole genome shotgun (WGS) entry which is preliminary data.</text>
</comment>
<name>A0ABT0C630_9BACT</name>